<comment type="similarity">
    <text evidence="8 9">Belongs to the TonB-dependent receptor family.</text>
</comment>
<evidence type="ECO:0000256" key="4">
    <source>
        <dbReference type="ARBA" id="ARBA00022692"/>
    </source>
</evidence>
<dbReference type="Proteomes" id="UP001378956">
    <property type="component" value="Unassembled WGS sequence"/>
</dbReference>
<evidence type="ECO:0000256" key="5">
    <source>
        <dbReference type="ARBA" id="ARBA00023077"/>
    </source>
</evidence>
<feature type="chain" id="PRO_5045767611" evidence="10">
    <location>
        <begin position="22"/>
        <end position="1071"/>
    </location>
</feature>
<organism evidence="13 14">
    <name type="scientific">Pedobacter panaciterrae</name>
    <dbReference type="NCBI Taxonomy" id="363849"/>
    <lineage>
        <taxon>Bacteria</taxon>
        <taxon>Pseudomonadati</taxon>
        <taxon>Bacteroidota</taxon>
        <taxon>Sphingobacteriia</taxon>
        <taxon>Sphingobacteriales</taxon>
        <taxon>Sphingobacteriaceae</taxon>
        <taxon>Pedobacter</taxon>
    </lineage>
</organism>
<dbReference type="InterPro" id="IPR036942">
    <property type="entry name" value="Beta-barrel_TonB_sf"/>
</dbReference>
<dbReference type="PROSITE" id="PS52016">
    <property type="entry name" value="TONB_DEPENDENT_REC_3"/>
    <property type="match status" value="1"/>
</dbReference>
<evidence type="ECO:0000256" key="3">
    <source>
        <dbReference type="ARBA" id="ARBA00022452"/>
    </source>
</evidence>
<dbReference type="InterPro" id="IPR012910">
    <property type="entry name" value="Plug_dom"/>
</dbReference>
<dbReference type="InterPro" id="IPR039426">
    <property type="entry name" value="TonB-dep_rcpt-like"/>
</dbReference>
<evidence type="ECO:0000256" key="7">
    <source>
        <dbReference type="ARBA" id="ARBA00023237"/>
    </source>
</evidence>
<keyword evidence="10" id="KW-0732">Signal</keyword>
<dbReference type="NCBIfam" id="TIGR04057">
    <property type="entry name" value="SusC_RagA_signa"/>
    <property type="match status" value="1"/>
</dbReference>
<evidence type="ECO:0000313" key="13">
    <source>
        <dbReference type="EMBL" id="MEJ2904908.1"/>
    </source>
</evidence>
<proteinExistence type="inferred from homology"/>
<dbReference type="InterPro" id="IPR037066">
    <property type="entry name" value="Plug_dom_sf"/>
</dbReference>
<dbReference type="InterPro" id="IPR008969">
    <property type="entry name" value="CarboxyPept-like_regulatory"/>
</dbReference>
<keyword evidence="5 9" id="KW-0798">TonB box</keyword>
<dbReference type="Gene3D" id="2.40.170.20">
    <property type="entry name" value="TonB-dependent receptor, beta-barrel domain"/>
    <property type="match status" value="1"/>
</dbReference>
<keyword evidence="2 8" id="KW-0813">Transport</keyword>
<sequence>MKQRLLLKMIFLLLFCYGAVAQDKKISGKVTDSDGGGPLPGVSVKVRGKQQGTVTGPDGKYILEAASSAILEFAYVGYVGQTKTVGNELVINVILSSENKSLTEVVVTAFGINRASRTNGYSVAQVGGDEINRASPVNLMSGLQGKVAGVDISATSGSPGGSSKTVIRGFSSIAGNNQPLYVIDGVPVNNSRPGDASPVNSLGDLKENYDFGNAANDINPGDIETISILKGAAASSLYGSRASNGVILITTKKGKAGAFKVDLTSAAAFSQVTNVPKLQDKYGQGFAYESWIAENGSWGARFDGQTRDWGSKVDGKRLSQTFAAAKNSFRDAFDTSQEYNNTISFSGGTDQSTFRLSYGNVNSNGILPGSSDVYKRNTISLNGSTKFKDLSITAGLNYLGKNTRTVQTGQANSGVGSSFYEDILQIPVNFEISKFKDYNNKYFDVDGFYSPFTQNPYYSVFENGATFKSDRFYGNLDLKIKPLEWLTLQFQQGVDVSNIVDKIWNAKNSPTQGSWSGGGNDEQIVRQASVGNVVDGSEKYFEFDSKLNALFDQKFSDQFNVTGLIGLNFNDRGSRVLYTGIEDLLIPGLYQIDNSGNAPTSSQTSKQRRLFGAYASATLGYNSFAYLTLNARNDWSSTLPSAQRSYFYPGANFSLILSQMIDMSNAKLSLFKLRAAYGKTGSDTDPYSVLNTLTKTNVFLGGGAYTSFPFGGVGGYSISNTLNNTKLRPEISTETEFGTEIKFFDNRLGLDFSYYNRVTNDQILPIVSAPSTGVNLRVVNFGKVRNRGIEITLSGVPIRTDDMSWNIGYTFTRNRNVVLELPDGLSKVILNAVFDAQFVAKVGQPLGVFEAPVPVYDPEGRIVVSSNGFPASAPNLGTYGSSQRDFVMGFTNTFTYKDFMFGFTLDFKKGGLFYSGTADLLNFVGNAANTVFNDRRTFIVPNSVVKVVDNAGKVTYVENTNPITENNVYSYYYTNLGRAISYKDRIIDKTYLKLRDVTLAYSLPKNIARRIGTDKAMITLYGRNLLTWLPKQNITIDPEVSNFGNDLSSEFGEFRTGPSTRNFGVSLNLTF</sequence>
<evidence type="ECO:0000259" key="11">
    <source>
        <dbReference type="Pfam" id="PF00593"/>
    </source>
</evidence>
<evidence type="ECO:0000256" key="9">
    <source>
        <dbReference type="RuleBase" id="RU003357"/>
    </source>
</evidence>
<dbReference type="SUPFAM" id="SSF49464">
    <property type="entry name" value="Carboxypeptidase regulatory domain-like"/>
    <property type="match status" value="1"/>
</dbReference>
<dbReference type="NCBIfam" id="TIGR04056">
    <property type="entry name" value="OMP_RagA_SusC"/>
    <property type="match status" value="1"/>
</dbReference>
<feature type="domain" description="TonB-dependent receptor plug" evidence="12">
    <location>
        <begin position="119"/>
        <end position="246"/>
    </location>
</feature>
<feature type="domain" description="TonB-dependent receptor-like beta-barrel" evidence="11">
    <location>
        <begin position="437"/>
        <end position="816"/>
    </location>
</feature>
<evidence type="ECO:0000256" key="1">
    <source>
        <dbReference type="ARBA" id="ARBA00004571"/>
    </source>
</evidence>
<feature type="signal peptide" evidence="10">
    <location>
        <begin position="1"/>
        <end position="21"/>
    </location>
</feature>
<name>A0ABU8NUM1_9SPHI</name>
<dbReference type="Pfam" id="PF13715">
    <property type="entry name" value="CarbopepD_reg_2"/>
    <property type="match status" value="1"/>
</dbReference>
<keyword evidence="6 8" id="KW-0472">Membrane</keyword>
<comment type="subcellular location">
    <subcellularLocation>
        <location evidence="1 8">Cell outer membrane</location>
        <topology evidence="1 8">Multi-pass membrane protein</topology>
    </subcellularLocation>
</comment>
<dbReference type="Pfam" id="PF00593">
    <property type="entry name" value="TonB_dep_Rec_b-barrel"/>
    <property type="match status" value="1"/>
</dbReference>
<dbReference type="Gene3D" id="2.60.40.1120">
    <property type="entry name" value="Carboxypeptidase-like, regulatory domain"/>
    <property type="match status" value="1"/>
</dbReference>
<dbReference type="InterPro" id="IPR023997">
    <property type="entry name" value="TonB-dep_OMP_SusC/RagA_CS"/>
</dbReference>
<gene>
    <name evidence="13" type="ORF">WAE58_20855</name>
</gene>
<dbReference type="Pfam" id="PF07715">
    <property type="entry name" value="Plug"/>
    <property type="match status" value="1"/>
</dbReference>
<evidence type="ECO:0000256" key="6">
    <source>
        <dbReference type="ARBA" id="ARBA00023136"/>
    </source>
</evidence>
<comment type="caution">
    <text evidence="13">The sequence shown here is derived from an EMBL/GenBank/DDBJ whole genome shotgun (WGS) entry which is preliminary data.</text>
</comment>
<evidence type="ECO:0000256" key="2">
    <source>
        <dbReference type="ARBA" id="ARBA00022448"/>
    </source>
</evidence>
<dbReference type="SUPFAM" id="SSF56935">
    <property type="entry name" value="Porins"/>
    <property type="match status" value="1"/>
</dbReference>
<evidence type="ECO:0000256" key="8">
    <source>
        <dbReference type="PROSITE-ProRule" id="PRU01360"/>
    </source>
</evidence>
<keyword evidence="3 8" id="KW-1134">Transmembrane beta strand</keyword>
<reference evidence="13 14" key="1">
    <citation type="submission" date="2024-03" db="EMBL/GenBank/DDBJ databases">
        <title>Sequence of Lycoming College Course Isolates.</title>
        <authorList>
            <person name="Plotts O."/>
            <person name="Newman J."/>
        </authorList>
    </citation>
    <scope>NUCLEOTIDE SEQUENCE [LARGE SCALE GENOMIC DNA]</scope>
    <source>
        <strain evidence="13 14">CJB-3</strain>
    </source>
</reference>
<keyword evidence="4 8" id="KW-0812">Transmembrane</keyword>
<accession>A0ABU8NUM1</accession>
<evidence type="ECO:0000313" key="14">
    <source>
        <dbReference type="Proteomes" id="UP001378956"/>
    </source>
</evidence>
<dbReference type="Gene3D" id="2.170.130.10">
    <property type="entry name" value="TonB-dependent receptor, plug domain"/>
    <property type="match status" value="1"/>
</dbReference>
<evidence type="ECO:0000256" key="10">
    <source>
        <dbReference type="SAM" id="SignalP"/>
    </source>
</evidence>
<keyword evidence="7 8" id="KW-0998">Cell outer membrane</keyword>
<protein>
    <submittedName>
        <fullName evidence="13">SusC/RagA family TonB-linked outer membrane protein</fullName>
    </submittedName>
</protein>
<dbReference type="EMBL" id="JBBEUB010000008">
    <property type="protein sequence ID" value="MEJ2904908.1"/>
    <property type="molecule type" value="Genomic_DNA"/>
</dbReference>
<dbReference type="InterPro" id="IPR023996">
    <property type="entry name" value="TonB-dep_OMP_SusC/RagA"/>
</dbReference>
<dbReference type="RefSeq" id="WP_337717410.1">
    <property type="nucleotide sequence ID" value="NZ_JBBEUB010000008.1"/>
</dbReference>
<dbReference type="InterPro" id="IPR000531">
    <property type="entry name" value="Beta-barrel_TonB"/>
</dbReference>
<keyword evidence="14" id="KW-1185">Reference proteome</keyword>
<evidence type="ECO:0000259" key="12">
    <source>
        <dbReference type="Pfam" id="PF07715"/>
    </source>
</evidence>